<dbReference type="Pfam" id="PF13564">
    <property type="entry name" value="DoxX_2"/>
    <property type="match status" value="1"/>
</dbReference>
<evidence type="ECO:0000313" key="6">
    <source>
        <dbReference type="EMBL" id="RIV32979.1"/>
    </source>
</evidence>
<reference evidence="6 7" key="1">
    <citation type="submission" date="2018-08" db="EMBL/GenBank/DDBJ databases">
        <title>Proposal of Muricauda 72 sp.nov. and Muricauda NH166 sp.nov., isolated from seawater.</title>
        <authorList>
            <person name="Cheng H."/>
            <person name="Wu Y.-H."/>
            <person name="Guo L.-L."/>
            <person name="Xu X.-W."/>
        </authorList>
    </citation>
    <scope>NUCLEOTIDE SEQUENCE [LARGE SCALE GENOMIC DNA]</scope>
    <source>
        <strain evidence="6 7">KCTC 22173</strain>
    </source>
</reference>
<keyword evidence="3 5" id="KW-1133">Transmembrane helix</keyword>
<evidence type="ECO:0000256" key="3">
    <source>
        <dbReference type="ARBA" id="ARBA00022989"/>
    </source>
</evidence>
<dbReference type="EMBL" id="QXFH01000072">
    <property type="protein sequence ID" value="RIV32979.1"/>
    <property type="molecule type" value="Genomic_DNA"/>
</dbReference>
<feature type="transmembrane region" description="Helical" evidence="5">
    <location>
        <begin position="7"/>
        <end position="25"/>
    </location>
</feature>
<comment type="subcellular location">
    <subcellularLocation>
        <location evidence="1">Membrane</location>
        <topology evidence="1">Multi-pass membrane protein</topology>
    </subcellularLocation>
</comment>
<dbReference type="AlphaFoldDB" id="A0A3A1N646"/>
<evidence type="ECO:0000256" key="1">
    <source>
        <dbReference type="ARBA" id="ARBA00004141"/>
    </source>
</evidence>
<evidence type="ECO:0000256" key="4">
    <source>
        <dbReference type="ARBA" id="ARBA00023136"/>
    </source>
</evidence>
<feature type="transmembrane region" description="Helical" evidence="5">
    <location>
        <begin position="45"/>
        <end position="63"/>
    </location>
</feature>
<keyword evidence="4 5" id="KW-0472">Membrane</keyword>
<dbReference type="OrthoDB" id="8161897at2"/>
<organism evidence="6 7">
    <name type="scientific">Flagellimonas lutimaris</name>
    <dbReference type="NCBI Taxonomy" id="475082"/>
    <lineage>
        <taxon>Bacteria</taxon>
        <taxon>Pseudomonadati</taxon>
        <taxon>Bacteroidota</taxon>
        <taxon>Flavobacteriia</taxon>
        <taxon>Flavobacteriales</taxon>
        <taxon>Flavobacteriaceae</taxon>
        <taxon>Flagellimonas</taxon>
    </lineage>
</organism>
<sequence>MTTKSILNLALRIVPAAILLQTLYFKFSAAPESVYIFETLGLEPYGRIGLGIIELIVAILILIPKTTWLGALMGIAIMCGAIFSHLTKLGIVVQNDRGTLFILALITFIFCIILAWTNRNQIPYLNK</sequence>
<dbReference type="Proteomes" id="UP000266067">
    <property type="component" value="Unassembled WGS sequence"/>
</dbReference>
<accession>A0A3A1N646</accession>
<feature type="transmembrane region" description="Helical" evidence="5">
    <location>
        <begin position="98"/>
        <end position="117"/>
    </location>
</feature>
<feature type="transmembrane region" description="Helical" evidence="5">
    <location>
        <begin position="68"/>
        <end position="86"/>
    </location>
</feature>
<dbReference type="RefSeq" id="WP_119608240.1">
    <property type="nucleotide sequence ID" value="NZ_QXFH01000072.1"/>
</dbReference>
<evidence type="ECO:0000256" key="5">
    <source>
        <dbReference type="SAM" id="Phobius"/>
    </source>
</evidence>
<keyword evidence="2 5" id="KW-0812">Transmembrane</keyword>
<proteinExistence type="predicted"/>
<evidence type="ECO:0000313" key="7">
    <source>
        <dbReference type="Proteomes" id="UP000266067"/>
    </source>
</evidence>
<protein>
    <submittedName>
        <fullName evidence="6">DoxX family protein</fullName>
    </submittedName>
</protein>
<name>A0A3A1N646_9FLAO</name>
<keyword evidence="7" id="KW-1185">Reference proteome</keyword>
<dbReference type="GO" id="GO:0016020">
    <property type="term" value="C:membrane"/>
    <property type="evidence" value="ECO:0007669"/>
    <property type="project" value="UniProtKB-SubCell"/>
</dbReference>
<comment type="caution">
    <text evidence="6">The sequence shown here is derived from an EMBL/GenBank/DDBJ whole genome shotgun (WGS) entry which is preliminary data.</text>
</comment>
<gene>
    <name evidence="6" type="ORF">D2V08_11215</name>
</gene>
<dbReference type="InterPro" id="IPR032808">
    <property type="entry name" value="DoxX"/>
</dbReference>
<evidence type="ECO:0000256" key="2">
    <source>
        <dbReference type="ARBA" id="ARBA00022692"/>
    </source>
</evidence>